<dbReference type="EMBL" id="JAAMPJ010000011">
    <property type="protein sequence ID" value="NGY63909.1"/>
    <property type="molecule type" value="Genomic_DNA"/>
</dbReference>
<dbReference type="GO" id="GO:0003700">
    <property type="term" value="F:DNA-binding transcription factor activity"/>
    <property type="evidence" value="ECO:0007669"/>
    <property type="project" value="InterPro"/>
</dbReference>
<dbReference type="PANTHER" id="PTHR30204:SF89">
    <property type="entry name" value="HTH MERR-TYPE DOMAIN-CONTAINING PROTEIN"/>
    <property type="match status" value="1"/>
</dbReference>
<dbReference type="SUPFAM" id="SSF46955">
    <property type="entry name" value="Putative DNA-binding domain"/>
    <property type="match status" value="1"/>
</dbReference>
<dbReference type="Pfam" id="PF13411">
    <property type="entry name" value="MerR_1"/>
    <property type="match status" value="2"/>
</dbReference>
<protein>
    <submittedName>
        <fullName evidence="3">MerR family transcriptional regulator</fullName>
    </submittedName>
</protein>
<dbReference type="AlphaFoldDB" id="A0A7C9RVH3"/>
<feature type="domain" description="HTH merR-type" evidence="2">
    <location>
        <begin position="27"/>
        <end position="84"/>
    </location>
</feature>
<dbReference type="PROSITE" id="PS50937">
    <property type="entry name" value="HTH_MERR_2"/>
    <property type="match status" value="1"/>
</dbReference>
<comment type="caution">
    <text evidence="3">The sequence shown here is derived from an EMBL/GenBank/DDBJ whole genome shotgun (WGS) entry which is preliminary data.</text>
</comment>
<dbReference type="GO" id="GO:0003677">
    <property type="term" value="F:DNA binding"/>
    <property type="evidence" value="ECO:0007669"/>
    <property type="project" value="UniProtKB-KW"/>
</dbReference>
<dbReference type="Gene3D" id="1.10.1660.10">
    <property type="match status" value="1"/>
</dbReference>
<dbReference type="PANTHER" id="PTHR30204">
    <property type="entry name" value="REDOX-CYCLING DRUG-SENSING TRANSCRIPTIONAL ACTIVATOR SOXR"/>
    <property type="match status" value="1"/>
</dbReference>
<dbReference type="InterPro" id="IPR047057">
    <property type="entry name" value="MerR_fam"/>
</dbReference>
<dbReference type="Proteomes" id="UP000481360">
    <property type="component" value="Unassembled WGS sequence"/>
</dbReference>
<evidence type="ECO:0000259" key="2">
    <source>
        <dbReference type="PROSITE" id="PS50937"/>
    </source>
</evidence>
<reference evidence="3 4" key="1">
    <citation type="submission" date="2020-03" db="EMBL/GenBank/DDBJ databases">
        <title>Isolation and identification of active actinomycetes.</title>
        <authorList>
            <person name="Sun X."/>
        </authorList>
    </citation>
    <scope>NUCLEOTIDE SEQUENCE [LARGE SCALE GENOMIC DNA]</scope>
    <source>
        <strain evidence="3 4">NEAU-D13</strain>
    </source>
</reference>
<dbReference type="SMART" id="SM00422">
    <property type="entry name" value="HTH_MERR"/>
    <property type="match status" value="1"/>
</dbReference>
<name>A0A7C9RVH3_9PSEU</name>
<proteinExistence type="predicted"/>
<evidence type="ECO:0000256" key="1">
    <source>
        <dbReference type="ARBA" id="ARBA00023125"/>
    </source>
</evidence>
<evidence type="ECO:0000313" key="3">
    <source>
        <dbReference type="EMBL" id="NGY63909.1"/>
    </source>
</evidence>
<dbReference type="CDD" id="cd00592">
    <property type="entry name" value="HTH_MerR-like"/>
    <property type="match status" value="1"/>
</dbReference>
<dbReference type="InterPro" id="IPR000551">
    <property type="entry name" value="MerR-type_HTH_dom"/>
</dbReference>
<keyword evidence="4" id="KW-1185">Reference proteome</keyword>
<dbReference type="InterPro" id="IPR009061">
    <property type="entry name" value="DNA-bd_dom_put_sf"/>
</dbReference>
<gene>
    <name evidence="3" type="ORF">G7043_33815</name>
</gene>
<keyword evidence="1" id="KW-0238">DNA-binding</keyword>
<accession>A0A7C9RVH3</accession>
<sequence>MTAGRPQRGGLSIGAVLSQLRPEFPEVTISKIRFLEAEGLVRPARTASGYRQFSVADVERLRFVLSAQRDRYLPLKVIREQLDAATDFAVSTGVSRIDLLSQTGISAEQLSQLERDGLLRPGPGGRFTTDDIATLRTIRTMTGLGVEREHLRAVRAAADHEVVLLKSFSDPETVRELTDLFTSLHTLLVRAGLRQSS</sequence>
<evidence type="ECO:0000313" key="4">
    <source>
        <dbReference type="Proteomes" id="UP000481360"/>
    </source>
</evidence>
<organism evidence="3 4">
    <name type="scientific">Lentzea alba</name>
    <dbReference type="NCBI Taxonomy" id="2714351"/>
    <lineage>
        <taxon>Bacteria</taxon>
        <taxon>Bacillati</taxon>
        <taxon>Actinomycetota</taxon>
        <taxon>Actinomycetes</taxon>
        <taxon>Pseudonocardiales</taxon>
        <taxon>Pseudonocardiaceae</taxon>
        <taxon>Lentzea</taxon>
    </lineage>
</organism>